<dbReference type="InterPro" id="IPR010226">
    <property type="entry name" value="NADH_quinone_OxRdtase_chainI"/>
</dbReference>
<dbReference type="GO" id="GO:0016651">
    <property type="term" value="F:oxidoreductase activity, acting on NAD(P)H"/>
    <property type="evidence" value="ECO:0007669"/>
    <property type="project" value="InterPro"/>
</dbReference>
<dbReference type="GO" id="GO:0016020">
    <property type="term" value="C:membrane"/>
    <property type="evidence" value="ECO:0007669"/>
    <property type="project" value="InterPro"/>
</dbReference>
<dbReference type="GO" id="GO:0051539">
    <property type="term" value="F:4 iron, 4 sulfur cluster binding"/>
    <property type="evidence" value="ECO:0007669"/>
    <property type="project" value="UniProtKB-KW"/>
</dbReference>
<dbReference type="EMBL" id="CP091871">
    <property type="protein sequence ID" value="WEU40015.1"/>
    <property type="molecule type" value="Genomic_DNA"/>
</dbReference>
<organism evidence="6 7">
    <name type="scientific">Odinarchaeota yellowstonii (strain LCB_4)</name>
    <dbReference type="NCBI Taxonomy" id="1841599"/>
    <lineage>
        <taxon>Archaea</taxon>
        <taxon>Promethearchaeati</taxon>
        <taxon>Candidatus Odinarchaeota</taxon>
        <taxon>Candidatus Odinarchaeia</taxon>
        <taxon>Candidatus Odinarchaeales</taxon>
        <taxon>Candidatus Odinarchaeaceae</taxon>
        <taxon>Candidatus Odinarchaeum</taxon>
    </lineage>
</organism>
<dbReference type="GO" id="GO:0046872">
    <property type="term" value="F:metal ion binding"/>
    <property type="evidence" value="ECO:0007669"/>
    <property type="project" value="UniProtKB-KW"/>
</dbReference>
<feature type="domain" description="4Fe-4S ferredoxin-type" evidence="5">
    <location>
        <begin position="73"/>
        <end position="103"/>
    </location>
</feature>
<dbReference type="PROSITE" id="PS51379">
    <property type="entry name" value="4FE4S_FER_2"/>
    <property type="match status" value="2"/>
</dbReference>
<evidence type="ECO:0000259" key="5">
    <source>
        <dbReference type="PROSITE" id="PS51379"/>
    </source>
</evidence>
<sequence length="126" mass="14365">MVRKLGAMEPELLKHLNKKRATVLYPFEKIELPEAYRGLWSFDINKCTGCGLCAKDCPSGAIELKPTEKTKAGRYPINYVSRCMFCSQCQEVCPVGAIKMTPVYELSDYRKKIIDAEAPEGYRYEE</sequence>
<dbReference type="InterPro" id="IPR017896">
    <property type="entry name" value="4Fe4S_Fe-S-bd"/>
</dbReference>
<name>A0AAF0IB45_ODILC</name>
<proteinExistence type="predicted"/>
<keyword evidence="2" id="KW-0479">Metal-binding</keyword>
<keyword evidence="4" id="KW-0411">Iron-sulfur</keyword>
<dbReference type="Proteomes" id="UP000186851">
    <property type="component" value="Chromosome"/>
</dbReference>
<evidence type="ECO:0000256" key="4">
    <source>
        <dbReference type="ARBA" id="ARBA00023014"/>
    </source>
</evidence>
<evidence type="ECO:0000313" key="6">
    <source>
        <dbReference type="EMBL" id="WEU40015.1"/>
    </source>
</evidence>
<dbReference type="KEGG" id="oyw:OdinLCB4_005970"/>
<keyword evidence="1" id="KW-0004">4Fe-4S</keyword>
<reference evidence="6" key="1">
    <citation type="journal article" date="2017" name="Nature">
        <title>Asgard archaea illuminate the origin of eukaryotic cellular complexity.</title>
        <authorList>
            <person name="Zaremba-Niedzwiedzka K."/>
            <person name="Caceres E.F."/>
            <person name="Saw J.H."/>
            <person name="Backstrom D."/>
            <person name="Juzokaite L."/>
            <person name="Vancaester E."/>
            <person name="Seitz K.W."/>
            <person name="Anantharaman K."/>
            <person name="Starnawski P."/>
            <person name="Kjeldsen K.U."/>
            <person name="Scott M.B."/>
            <person name="Nunoura T."/>
            <person name="Banfield J.F."/>
            <person name="Schramm A."/>
            <person name="Baker B.J."/>
            <person name="Spang A."/>
            <person name="Ettema T.J.G."/>
        </authorList>
    </citation>
    <scope>NUCLEOTIDE SEQUENCE</scope>
    <source>
        <strain evidence="6">LCB_4</strain>
    </source>
</reference>
<dbReference type="Gene3D" id="3.30.70.3270">
    <property type="match status" value="1"/>
</dbReference>
<evidence type="ECO:0000256" key="3">
    <source>
        <dbReference type="ARBA" id="ARBA00023004"/>
    </source>
</evidence>
<keyword evidence="3" id="KW-0408">Iron</keyword>
<feature type="domain" description="4Fe-4S ferredoxin-type" evidence="5">
    <location>
        <begin position="38"/>
        <end position="67"/>
    </location>
</feature>
<dbReference type="SUPFAM" id="SSF54862">
    <property type="entry name" value="4Fe-4S ferredoxins"/>
    <property type="match status" value="1"/>
</dbReference>
<evidence type="ECO:0000313" key="7">
    <source>
        <dbReference type="Proteomes" id="UP000186851"/>
    </source>
</evidence>
<dbReference type="PROSITE" id="PS00198">
    <property type="entry name" value="4FE4S_FER_1"/>
    <property type="match status" value="2"/>
</dbReference>
<accession>A0AAF0IB45</accession>
<dbReference type="InterPro" id="IPR017900">
    <property type="entry name" value="4Fe4S_Fe_S_CS"/>
</dbReference>
<gene>
    <name evidence="6" type="ORF">OdinLCB4_005970</name>
</gene>
<dbReference type="Pfam" id="PF12838">
    <property type="entry name" value="Fer4_7"/>
    <property type="match status" value="1"/>
</dbReference>
<protein>
    <submittedName>
        <fullName evidence="6">4Fe-4S binding protein</fullName>
    </submittedName>
</protein>
<evidence type="ECO:0000256" key="2">
    <source>
        <dbReference type="ARBA" id="ARBA00022723"/>
    </source>
</evidence>
<reference evidence="6" key="2">
    <citation type="journal article" date="2022" name="Nat. Microbiol.">
        <title>A closed Candidatus Odinarchaeum chromosome exposes Asgard archaeal viruses.</title>
        <authorList>
            <person name="Tamarit D."/>
            <person name="Caceres E.F."/>
            <person name="Krupovic M."/>
            <person name="Nijland R."/>
            <person name="Eme L."/>
            <person name="Robinson N.P."/>
            <person name="Ettema T.J.G."/>
        </authorList>
    </citation>
    <scope>NUCLEOTIDE SEQUENCE</scope>
    <source>
        <strain evidence="6">LCB_4</strain>
    </source>
</reference>
<dbReference type="AlphaFoldDB" id="A0AAF0IB45"/>
<dbReference type="PANTHER" id="PTHR10849">
    <property type="entry name" value="NADH DEHYDROGENASE UBIQUINONE IRON-SULFUR PROTEIN 8, MITOCHONDRIAL"/>
    <property type="match status" value="1"/>
</dbReference>
<evidence type="ECO:0000256" key="1">
    <source>
        <dbReference type="ARBA" id="ARBA00022485"/>
    </source>
</evidence>